<protein>
    <submittedName>
        <fullName evidence="2">Antiviral reverse transcriptase Drt5</fullName>
    </submittedName>
</protein>
<dbReference type="RefSeq" id="WP_338474979.1">
    <property type="nucleotide sequence ID" value="NZ_CP129946.1"/>
</dbReference>
<dbReference type="GO" id="GO:0003964">
    <property type="term" value="F:RNA-directed DNA polymerase activity"/>
    <property type="evidence" value="ECO:0007669"/>
    <property type="project" value="UniProtKB-KW"/>
</dbReference>
<proteinExistence type="predicted"/>
<reference evidence="2 3" key="1">
    <citation type="submission" date="2023-07" db="EMBL/GenBank/DDBJ databases">
        <title>Plant endophyte Pseudomonas khavaziana can be used to control wheat stem rot.</title>
        <authorList>
            <person name="Guo S."/>
            <person name="Shen X."/>
        </authorList>
    </citation>
    <scope>NUCLEOTIDE SEQUENCE [LARGE SCALE GENOMIC DNA]</scope>
    <source>
        <strain evidence="2 3">SR9</strain>
    </source>
</reference>
<keyword evidence="2" id="KW-0695">RNA-directed DNA polymerase</keyword>
<keyword evidence="2" id="KW-0548">Nucleotidyltransferase</keyword>
<dbReference type="Pfam" id="PF00078">
    <property type="entry name" value="RVT_1"/>
    <property type="match status" value="1"/>
</dbReference>
<keyword evidence="3" id="KW-1185">Reference proteome</keyword>
<evidence type="ECO:0000259" key="1">
    <source>
        <dbReference type="PROSITE" id="PS50878"/>
    </source>
</evidence>
<sequence>MSKTSDFYQKDFWSGLFPMQTNLLMITRKEKDLSDYVYQKVLSEDEVHNFIPQQRVHADKPNGHLRRTLKLDPVAEYFLYDLVYRNRTIFRKPFSEDRKSYGYRFEDGNVVPISQAYKSYKHDVNQNLAKFKHHLSFDVAGFFNSVYHHDLAHWFSSSDSVTEKDYEAFGKFFREINAGRSVDFLPHGLYPSKMIGSDFLKFTEQSGQLKSSVLLRFMDDYHLFDDNEDNVNRDFIRIQKMLGDKGLNVNPQKTRKTVQNVQEKVSEIRQELSEIIEVEVGESVFGSGFEGPEYEQVEVISDLSDEQIQRLLDFLKDEALDDNDADLILNVLRFHSTDISDYLPLLLDRFPSLSKSIFTSLNTSNPFVRKVSNDKISVAILDFLKTAEYVSEFQLFWLAVIAEMRLSETKQYGDILNSLYAHSSGSIIARAKVLEIPTQKFGMKELREEHLKNGSSDWLSWSSAMGSRSLKKAERNYVLAYFSKGSSLNHLIYSCVKDMD</sequence>
<keyword evidence="2" id="KW-0808">Transferase</keyword>
<evidence type="ECO:0000313" key="2">
    <source>
        <dbReference type="EMBL" id="WWA74282.1"/>
    </source>
</evidence>
<evidence type="ECO:0000313" key="3">
    <source>
        <dbReference type="Proteomes" id="UP001347174"/>
    </source>
</evidence>
<dbReference type="InterPro" id="IPR000477">
    <property type="entry name" value="RT_dom"/>
</dbReference>
<organism evidence="2 3">
    <name type="scientific">Pseudomonas khavaziana</name>
    <dbReference type="NCBI Taxonomy" id="2842351"/>
    <lineage>
        <taxon>Bacteria</taxon>
        <taxon>Pseudomonadati</taxon>
        <taxon>Pseudomonadota</taxon>
        <taxon>Gammaproteobacteria</taxon>
        <taxon>Pseudomonadales</taxon>
        <taxon>Pseudomonadaceae</taxon>
        <taxon>Pseudomonas</taxon>
    </lineage>
</organism>
<accession>A0ABZ2D7J8</accession>
<dbReference type="Proteomes" id="UP001347174">
    <property type="component" value="Chromosome"/>
</dbReference>
<gene>
    <name evidence="2" type="primary">drt5</name>
    <name evidence="2" type="ORF">QYQ93_15665</name>
</gene>
<dbReference type="PROSITE" id="PS50878">
    <property type="entry name" value="RT_POL"/>
    <property type="match status" value="1"/>
</dbReference>
<feature type="domain" description="Reverse transcriptase" evidence="1">
    <location>
        <begin position="39"/>
        <end position="284"/>
    </location>
</feature>
<dbReference type="NCBIfam" id="NF041750">
    <property type="entry name" value="Drt5"/>
    <property type="match status" value="1"/>
</dbReference>
<dbReference type="EMBL" id="CP129946">
    <property type="protein sequence ID" value="WWA74282.1"/>
    <property type="molecule type" value="Genomic_DNA"/>
</dbReference>
<name>A0ABZ2D7J8_9PSED</name>